<dbReference type="EMBL" id="JALHLF010000007">
    <property type="protein sequence ID" value="MCJ2181791.1"/>
    <property type="molecule type" value="Genomic_DNA"/>
</dbReference>
<accession>A0ABT0B9Q2</accession>
<dbReference type="Gene3D" id="3.10.450.50">
    <property type="match status" value="1"/>
</dbReference>
<dbReference type="SUPFAM" id="SSF54427">
    <property type="entry name" value="NTF2-like"/>
    <property type="match status" value="1"/>
</dbReference>
<dbReference type="Pfam" id="PF12680">
    <property type="entry name" value="SnoaL_2"/>
    <property type="match status" value="1"/>
</dbReference>
<gene>
    <name evidence="2" type="ORF">MTR62_03590</name>
</gene>
<comment type="caution">
    <text evidence="2">The sequence shown here is derived from an EMBL/GenBank/DDBJ whole genome shotgun (WGS) entry which is preliminary data.</text>
</comment>
<feature type="domain" description="SnoaL-like" evidence="1">
    <location>
        <begin position="17"/>
        <end position="133"/>
    </location>
</feature>
<dbReference type="InterPro" id="IPR032710">
    <property type="entry name" value="NTF2-like_dom_sf"/>
</dbReference>
<evidence type="ECO:0000313" key="3">
    <source>
        <dbReference type="Proteomes" id="UP001162881"/>
    </source>
</evidence>
<sequence length="141" mass="16023">MTRTTSGRTTMTREDYERYAAAFNARDYDAVYDFYAPGARLAFFGVDLPDRAAFKRFYAFLHSYVDESLTIERFAASDELVALEGVIRIEARRDLTAQALAAEGLDRFFPIRAGEVQELRQSIHYHVANGRFTGVTCALME</sequence>
<dbReference type="InterPro" id="IPR037401">
    <property type="entry name" value="SnoaL-like"/>
</dbReference>
<dbReference type="Proteomes" id="UP001162881">
    <property type="component" value="Unassembled WGS sequence"/>
</dbReference>
<keyword evidence="3" id="KW-1185">Reference proteome</keyword>
<protein>
    <submittedName>
        <fullName evidence="2">Nuclear transport factor 2 family protein</fullName>
    </submittedName>
</protein>
<organism evidence="2 3">
    <name type="scientific">Novosphingobium organovorum</name>
    <dbReference type="NCBI Taxonomy" id="2930092"/>
    <lineage>
        <taxon>Bacteria</taxon>
        <taxon>Pseudomonadati</taxon>
        <taxon>Pseudomonadota</taxon>
        <taxon>Alphaproteobacteria</taxon>
        <taxon>Sphingomonadales</taxon>
        <taxon>Sphingomonadaceae</taxon>
        <taxon>Novosphingobium</taxon>
    </lineage>
</organism>
<name>A0ABT0B9Q2_9SPHN</name>
<proteinExistence type="predicted"/>
<reference evidence="2" key="1">
    <citation type="submission" date="2022-03" db="EMBL/GenBank/DDBJ databases">
        <title>Identification of a novel bacterium isolated from mangrove sediments.</title>
        <authorList>
            <person name="Pan X."/>
        </authorList>
    </citation>
    <scope>NUCLEOTIDE SEQUENCE</scope>
    <source>
        <strain evidence="2">B1949</strain>
    </source>
</reference>
<evidence type="ECO:0000259" key="1">
    <source>
        <dbReference type="Pfam" id="PF12680"/>
    </source>
</evidence>
<evidence type="ECO:0000313" key="2">
    <source>
        <dbReference type="EMBL" id="MCJ2181791.1"/>
    </source>
</evidence>